<proteinExistence type="inferred from homology"/>
<protein>
    <recommendedName>
        <fullName evidence="3 4">Nonsense-mediated mRNA decay factor SMG8</fullName>
    </recommendedName>
</protein>
<evidence type="ECO:0000313" key="7">
    <source>
        <dbReference type="Proteomes" id="UP000326759"/>
    </source>
</evidence>
<dbReference type="PANTHER" id="PTHR13091:SF0">
    <property type="entry name" value="NONSENSE-MEDIATED MRNA DECAY FACTOR SMG8"/>
    <property type="match status" value="1"/>
</dbReference>
<dbReference type="GO" id="GO:0000184">
    <property type="term" value="P:nuclear-transcribed mRNA catabolic process, nonsense-mediated decay"/>
    <property type="evidence" value="ECO:0007669"/>
    <property type="project" value="UniProtKB-UniRule"/>
</dbReference>
<sequence>MTFHKGHFTVPHTWLPKDIERGNEKVVVVSIFGSSSIDSSGYKSIPLELMLGKNVLTRNLIHPLTLPENLMTGIEGYYDPDRRIVFLHLNGALDASTLIKTLNKFNEELQEKGFLVVWSELRVQYARSLLLLFCMSHILLLWHPNHVFDITYIHLFRTLDSVRTKYQQEFVDVLKTVSGTSKDWQTNGRICSPRVLFLFSSRLIPLHVIRDSTGNKVTVGSKSDSCITSNLKKLELDLEYQIYRLLRKSRVITNISANSLFALPNNQPFVYLIEDFPDLAGNAPSFINKALNEICGTSSEVNKGFTFRPVNGESQNPFYNSGNKEHSFISPLSDPCDAENLSHSLLSTMSTERKRNLEHSFNLFLKQHIDEALTRGFDDSVGRHATPNFFEVPKVGVWFEALNKLYEYFVENDEDTEGNENQLVSSLKNSLETDIRFSDARCSKVLPLAISSYNEGLPSHYTRSHHHSKLDVALGILASQVRGPMYEKYVKQLEDTCEQIWQDGRIGCETLSLTGKTCANPLHTVNKEPDSTLPVMNHSSNIAYINYCNCGRHQSPIEDPYSVKAANFDYYERMRENFCSVLESYPFPSFKSSVDDAKAAEVTVSSSEDWSEDFDAGRVSKDHPTLDTDTPQSPLELSIESAGLSQGMSTHPPKIPEDATNEDEIIVSVKDNNVEHEARSEARKLHDRREDDNKEMERQASTTEYLASMLTTSSPPGLLPQFPSWSLVCLGPSSLYSHNAGICEQPGFLTGTNFLLPWDVTIKIKDKEKWPAIADSMGKKGFLLKNKKNRMGGDLSEFSVKIFLGTEYQCPRGHRFMMAAPDRHLKASSLGHVKDTAIKISNSDMPLYFPCPCSRRNSIVNGQLMRIHVVTPKAPVHVTLNPQVQPSPDPCPKFIPQPLNSPTIKLSASAYWILRLPFVYVGDSGSHYPPNPYQVNVSSYGKLLKGCYGISEITLDR</sequence>
<dbReference type="OrthoDB" id="63589at2759"/>
<evidence type="ECO:0000256" key="3">
    <source>
        <dbReference type="ARBA" id="ARBA00029509"/>
    </source>
</evidence>
<evidence type="ECO:0000256" key="5">
    <source>
        <dbReference type="SAM" id="MobiDB-lite"/>
    </source>
</evidence>
<keyword evidence="7" id="KW-1185">Reference proteome</keyword>
<gene>
    <name evidence="6" type="ORF">Anas_04353</name>
</gene>
<organism evidence="6 7">
    <name type="scientific">Armadillidium nasatum</name>
    <dbReference type="NCBI Taxonomy" id="96803"/>
    <lineage>
        <taxon>Eukaryota</taxon>
        <taxon>Metazoa</taxon>
        <taxon>Ecdysozoa</taxon>
        <taxon>Arthropoda</taxon>
        <taxon>Crustacea</taxon>
        <taxon>Multicrustacea</taxon>
        <taxon>Malacostraca</taxon>
        <taxon>Eumalacostraca</taxon>
        <taxon>Peracarida</taxon>
        <taxon>Isopoda</taxon>
        <taxon>Oniscidea</taxon>
        <taxon>Crinocheta</taxon>
        <taxon>Armadillidiidae</taxon>
        <taxon>Armadillidium</taxon>
    </lineage>
</organism>
<evidence type="ECO:0000256" key="4">
    <source>
        <dbReference type="RuleBase" id="RU367133"/>
    </source>
</evidence>
<dbReference type="PANTHER" id="PTHR13091">
    <property type="entry name" value="AMPLIFIED IN BREAST CANCER 2-RELATED"/>
    <property type="match status" value="1"/>
</dbReference>
<name>A0A5N5T3I2_9CRUS</name>
<comment type="caution">
    <text evidence="6">The sequence shown here is derived from an EMBL/GenBank/DDBJ whole genome shotgun (WGS) entry which is preliminary data.</text>
</comment>
<evidence type="ECO:0000256" key="2">
    <source>
        <dbReference type="ARBA" id="ARBA00023161"/>
    </source>
</evidence>
<feature type="region of interest" description="Disordered" evidence="5">
    <location>
        <begin position="608"/>
        <end position="633"/>
    </location>
</feature>
<dbReference type="EMBL" id="SEYY01018176">
    <property type="protein sequence ID" value="KAB7499490.1"/>
    <property type="molecule type" value="Genomic_DNA"/>
</dbReference>
<feature type="compositionally biased region" description="Basic and acidic residues" evidence="5">
    <location>
        <begin position="676"/>
        <end position="698"/>
    </location>
</feature>
<evidence type="ECO:0000256" key="1">
    <source>
        <dbReference type="ARBA" id="ARBA00006443"/>
    </source>
</evidence>
<comment type="similarity">
    <text evidence="1 4">Belongs to the SMG8 family.</text>
</comment>
<dbReference type="AlphaFoldDB" id="A0A5N5T3I2"/>
<feature type="region of interest" description="Disordered" evidence="5">
    <location>
        <begin position="676"/>
        <end position="699"/>
    </location>
</feature>
<evidence type="ECO:0000313" key="6">
    <source>
        <dbReference type="EMBL" id="KAB7499490.1"/>
    </source>
</evidence>
<reference evidence="6 7" key="1">
    <citation type="journal article" date="2019" name="PLoS Biol.">
        <title>Sex chromosomes control vertical transmission of feminizing Wolbachia symbionts in an isopod.</title>
        <authorList>
            <person name="Becking T."/>
            <person name="Chebbi M.A."/>
            <person name="Giraud I."/>
            <person name="Moumen B."/>
            <person name="Laverre T."/>
            <person name="Caubet Y."/>
            <person name="Peccoud J."/>
            <person name="Gilbert C."/>
            <person name="Cordaux R."/>
        </authorList>
    </citation>
    <scope>NUCLEOTIDE SEQUENCE [LARGE SCALE GENOMIC DNA]</scope>
    <source>
        <strain evidence="6">ANa2</strain>
        <tissue evidence="6">Whole body excluding digestive tract and cuticle</tissue>
    </source>
</reference>
<accession>A0A5N5T3I2</accession>
<feature type="compositionally biased region" description="Basic and acidic residues" evidence="5">
    <location>
        <begin position="615"/>
        <end position="626"/>
    </location>
</feature>
<dbReference type="Proteomes" id="UP000326759">
    <property type="component" value="Unassembled WGS sequence"/>
</dbReference>
<dbReference type="InterPro" id="IPR019354">
    <property type="entry name" value="SMG8-like"/>
</dbReference>
<dbReference type="Pfam" id="PF10220">
    <property type="entry name" value="Smg8_Smg9"/>
    <property type="match status" value="1"/>
</dbReference>
<comment type="function">
    <text evidence="4">Involved in nonsense-mediated decay (NMD) of mRNAs containing premature stop codons.</text>
</comment>
<keyword evidence="2 4" id="KW-0866">Nonsense-mediated mRNA decay</keyword>